<comment type="caution">
    <text evidence="2">The sequence shown here is derived from an EMBL/GenBank/DDBJ whole genome shotgun (WGS) entry which is preliminary data.</text>
</comment>
<gene>
    <name evidence="2" type="ORF">Baya_5052</name>
</gene>
<feature type="region of interest" description="Disordered" evidence="1">
    <location>
        <begin position="1"/>
        <end position="34"/>
    </location>
</feature>
<dbReference type="EMBL" id="VCAZ01000021">
    <property type="protein sequence ID" value="TSK82156.1"/>
    <property type="molecule type" value="Genomic_DNA"/>
</dbReference>
<reference evidence="2 3" key="1">
    <citation type="journal article" date="2019" name="Genome Biol. Evol.">
        <title>Whole-Genome Sequencing of the Giant Devil Catfish, Bagarius yarrelli.</title>
        <authorList>
            <person name="Jiang W."/>
            <person name="Lv Y."/>
            <person name="Cheng L."/>
            <person name="Yang K."/>
            <person name="Chao B."/>
            <person name="Wang X."/>
            <person name="Li Y."/>
            <person name="Pan X."/>
            <person name="You X."/>
            <person name="Zhang Y."/>
            <person name="Yang J."/>
            <person name="Li J."/>
            <person name="Zhang X."/>
            <person name="Liu S."/>
            <person name="Sun C."/>
            <person name="Yang J."/>
            <person name="Shi Q."/>
        </authorList>
    </citation>
    <scope>NUCLEOTIDE SEQUENCE [LARGE SCALE GENOMIC DNA]</scope>
    <source>
        <strain evidence="2">JWS20170419001</strain>
        <tissue evidence="2">Muscle</tissue>
    </source>
</reference>
<sequence length="96" mass="10344">MELHAGSMKRPPPLTAGPLSLGTDPLQPSDLPRHSTEHMQGQFLRVIVGRQGPHSASAGSYNRRPALAFGLLCLELKRPQQETLFLLHSPGATATP</sequence>
<accession>A0A556TV76</accession>
<organism evidence="2 3">
    <name type="scientific">Bagarius yarrelli</name>
    <name type="common">Goonch</name>
    <name type="synonym">Bagrus yarrelli</name>
    <dbReference type="NCBI Taxonomy" id="175774"/>
    <lineage>
        <taxon>Eukaryota</taxon>
        <taxon>Metazoa</taxon>
        <taxon>Chordata</taxon>
        <taxon>Craniata</taxon>
        <taxon>Vertebrata</taxon>
        <taxon>Euteleostomi</taxon>
        <taxon>Actinopterygii</taxon>
        <taxon>Neopterygii</taxon>
        <taxon>Teleostei</taxon>
        <taxon>Ostariophysi</taxon>
        <taxon>Siluriformes</taxon>
        <taxon>Sisoridae</taxon>
        <taxon>Sisorinae</taxon>
        <taxon>Bagarius</taxon>
    </lineage>
</organism>
<evidence type="ECO:0000256" key="1">
    <source>
        <dbReference type="SAM" id="MobiDB-lite"/>
    </source>
</evidence>
<name>A0A556TV76_BAGYA</name>
<dbReference type="AlphaFoldDB" id="A0A556TV76"/>
<keyword evidence="3" id="KW-1185">Reference proteome</keyword>
<evidence type="ECO:0000313" key="3">
    <source>
        <dbReference type="Proteomes" id="UP000319801"/>
    </source>
</evidence>
<protein>
    <submittedName>
        <fullName evidence="2">Uncharacterized protein</fullName>
    </submittedName>
</protein>
<evidence type="ECO:0000313" key="2">
    <source>
        <dbReference type="EMBL" id="TSK82156.1"/>
    </source>
</evidence>
<proteinExistence type="predicted"/>
<dbReference type="Proteomes" id="UP000319801">
    <property type="component" value="Unassembled WGS sequence"/>
</dbReference>